<dbReference type="Proteomes" id="UP001241377">
    <property type="component" value="Unassembled WGS sequence"/>
</dbReference>
<reference evidence="1" key="1">
    <citation type="submission" date="2023-04" db="EMBL/GenBank/DDBJ databases">
        <title>Draft Genome sequencing of Naganishia species isolated from polar environments using Oxford Nanopore Technology.</title>
        <authorList>
            <person name="Leo P."/>
            <person name="Venkateswaran K."/>
        </authorList>
    </citation>
    <scope>NUCLEOTIDE SEQUENCE</scope>
    <source>
        <strain evidence="1">MNA-CCFEE 5261</strain>
    </source>
</reference>
<organism evidence="1 2">
    <name type="scientific">Naganishia cerealis</name>
    <dbReference type="NCBI Taxonomy" id="610337"/>
    <lineage>
        <taxon>Eukaryota</taxon>
        <taxon>Fungi</taxon>
        <taxon>Dikarya</taxon>
        <taxon>Basidiomycota</taxon>
        <taxon>Agaricomycotina</taxon>
        <taxon>Tremellomycetes</taxon>
        <taxon>Filobasidiales</taxon>
        <taxon>Filobasidiaceae</taxon>
        <taxon>Naganishia</taxon>
    </lineage>
</organism>
<proteinExistence type="predicted"/>
<keyword evidence="2" id="KW-1185">Reference proteome</keyword>
<name>A0ACC2W6C4_9TREE</name>
<evidence type="ECO:0000313" key="1">
    <source>
        <dbReference type="EMBL" id="KAJ9106621.1"/>
    </source>
</evidence>
<accession>A0ACC2W6C4</accession>
<dbReference type="EMBL" id="JASBWR010000029">
    <property type="protein sequence ID" value="KAJ9106621.1"/>
    <property type="molecule type" value="Genomic_DNA"/>
</dbReference>
<protein>
    <submittedName>
        <fullName evidence="1">Uncharacterized protein</fullName>
    </submittedName>
</protein>
<sequence>MGDRRTVSYDTQTADFHFMGYSTPVPSKRIVSDGEIYGDVRRSAQIRSGRAVAASSAVHELESPGDGAMVLPESANGMGSHEKDGINASIGDHDEGQFQPSKFPYYKQRLDSNSSMKTPFDNPISTSYSPPKSATSFNSNPLGLIIGGYAYSNSSLEVPPGDDNDLEITRNGGDSIGEIPSIKHKYQPSIIPQPHTRHSSESSTISTSSTATVSKDRRFVRYAMGLSNNNNYSKRKWQMQHVIRWLDSNGFNSSWKDTFRRNEISGNRFLELANYEPNSMIWQQFGKLLHLDNDLNTVSRFIGLLKAECEADSVEEDETLLPDSPSNLRYESTPTQLIPAPKADNRKSTPIFLKHSSSNSITSSSSSSPNNSQIPLKQRPYSYVEPGSGKNRERDITYKLFRKQHSKTSSDGKSSVEGEPRSFSINKENTKRASLLYEEALRSAGEPLQKTHTWQGYGQDGQSKKSKFINALKKYGGDRAAGFVKQAQGFGANSTPQVPTVTSFGKDMSSRSIYKETPPYQSVRSGANQEEVAPPSRKNLTETAQSTSVKSAVSRISQTFFSQPSPQEPSAPIDSSEDLSDFLPLRKSTHKSILVTSDNENFKVVNFELTGAITSETIKEKVNKALDVLAIGKITYHLTQIDSEEGPPLTEDLLVHFIEKGNFMLLVKQDVGDESIANTYSTTSSDTRSFEIHGNHDEKVYPATPQYLLGTSSDRQVDYWNFKDEQQRLSKINEAQKSEAATRNDGHAPHIPLKLSFPIQKREKSSGTTPALKISIDNSTSSKLVPLSSALESKLPASFRVLRREGHEIDFDKRRLSPYDSKAPKLIRNIYSSSVSDTLKSPVLATTVSTLKDNNNSSVEVEKQNSIVARRAAPPPPLLNKSSFNGHNHLGVRQGSLKLLPGMSDTSMSSNSTMLSEWSFSLPRKAASKRVNSSKLLRKPPASIDVFKENEISFDDVPLLEISQTNSEEEFFVKPMESDEFFMKSFQANQKSDGTKKGVMLKDESFQFDESWKQVDNVPMDVRPPVEEVYRNLEKYFPNTNLDKPIIEADPVSPLVKDPMKERMTISRTFSNANLSPDIPTNNSDDVYYDEPGSGNSLAIKRMKTIRVVANEAHRKRLERKRLSKRGYRNVENDSKGGNALARSNTKMWGQKVFEVTSTEIEKGFVSKIKNNNGEFEEFAWIKGELIGRGSFGSVYLALNVTTGEMLAVKQVVLSKIATNLDGINALHKEVETMKDLDHENIVQYLGFERQGRIYSLFLEYVGGGSIASCMKFYGGFEEPLIRFICRQVLRGLEYLHSNGILHRDLKADNLLLEIDGTCKISDFGISKRSKDIYTNNADMSMQGSVFWMAPEVIDSIVEDKKKGYSAKVDVWSLGCVVLEMFAGHRPWSNEAVVSAIYKIGKTKLAPPIPRDIDHLISTHAKSFINQCFTIDAEKRPTAHQLLQHPFIEEDPEFKFERTRLAQNIRYNARRSSLGRE</sequence>
<comment type="caution">
    <text evidence="1">The sequence shown here is derived from an EMBL/GenBank/DDBJ whole genome shotgun (WGS) entry which is preliminary data.</text>
</comment>
<evidence type="ECO:0000313" key="2">
    <source>
        <dbReference type="Proteomes" id="UP001241377"/>
    </source>
</evidence>
<gene>
    <name evidence="1" type="ORF">QFC19_003118</name>
</gene>